<reference evidence="2" key="1">
    <citation type="submission" date="2015-11" db="EMBL/GenBank/DDBJ databases">
        <title>De novo transcriptome assembly of four potential Pierce s Disease insect vectors from Arizona vineyards.</title>
        <authorList>
            <person name="Tassone E.E."/>
        </authorList>
    </citation>
    <scope>NUCLEOTIDE SEQUENCE</scope>
</reference>
<evidence type="ECO:0000313" key="2">
    <source>
        <dbReference type="EMBL" id="JAT18183.1"/>
    </source>
</evidence>
<protein>
    <submittedName>
        <fullName evidence="2">Uncharacterized protein</fullName>
    </submittedName>
</protein>
<name>A0A1B6L385_9HEMI</name>
<evidence type="ECO:0000313" key="1">
    <source>
        <dbReference type="EMBL" id="JAT10035.1"/>
    </source>
</evidence>
<dbReference type="AlphaFoldDB" id="A0A1B6L385"/>
<accession>A0A1B6L385</accession>
<dbReference type="EMBL" id="GEBQ01021794">
    <property type="protein sequence ID" value="JAT18183.1"/>
    <property type="molecule type" value="Transcribed_RNA"/>
</dbReference>
<dbReference type="EMBL" id="GEBQ01029942">
    <property type="protein sequence ID" value="JAT10035.1"/>
    <property type="molecule type" value="Transcribed_RNA"/>
</dbReference>
<organism evidence="2">
    <name type="scientific">Graphocephala atropunctata</name>
    <dbReference type="NCBI Taxonomy" id="36148"/>
    <lineage>
        <taxon>Eukaryota</taxon>
        <taxon>Metazoa</taxon>
        <taxon>Ecdysozoa</taxon>
        <taxon>Arthropoda</taxon>
        <taxon>Hexapoda</taxon>
        <taxon>Insecta</taxon>
        <taxon>Pterygota</taxon>
        <taxon>Neoptera</taxon>
        <taxon>Paraneoptera</taxon>
        <taxon>Hemiptera</taxon>
        <taxon>Auchenorrhyncha</taxon>
        <taxon>Membracoidea</taxon>
        <taxon>Cicadellidae</taxon>
        <taxon>Cicadellinae</taxon>
        <taxon>Cicadellini</taxon>
        <taxon>Graphocephala</taxon>
    </lineage>
</organism>
<feature type="non-terminal residue" evidence="2">
    <location>
        <position position="140"/>
    </location>
</feature>
<gene>
    <name evidence="2" type="ORF">g.33113</name>
    <name evidence="1" type="ORF">g.33115</name>
</gene>
<sequence length="140" mass="15288">MFIFPAKCCLAALAINVSDSMETREQNSLFGRATSHVHHTVEKISPALTTLEGLRYELVVVGEVGPAVYARVCTVAVGQIRLKRLHHGGTAIQTAGCLPRNSIRRESQMTLNTVAQLRNPWRNVTPTLPLTLNCAEAPRG</sequence>
<proteinExistence type="predicted"/>